<evidence type="ECO:0000313" key="2">
    <source>
        <dbReference type="EMBL" id="CAD6502532.1"/>
    </source>
</evidence>
<name>A0A9W4D5Y2_BLUGR</name>
<dbReference type="InterPro" id="IPR040976">
    <property type="entry name" value="Pkinase_fungal"/>
</dbReference>
<reference evidence="2" key="1">
    <citation type="submission" date="2020-10" db="EMBL/GenBank/DDBJ databases">
        <authorList>
            <person name="Muller C M."/>
        </authorList>
    </citation>
    <scope>NUCLEOTIDE SEQUENCE</scope>
    <source>
        <strain evidence="2">THUN-12</strain>
    </source>
</reference>
<dbReference type="EMBL" id="CAJHIT010000006">
    <property type="protein sequence ID" value="CAD6502532.1"/>
    <property type="molecule type" value="Genomic_DNA"/>
</dbReference>
<comment type="caution">
    <text evidence="2">The sequence shown here is derived from an EMBL/GenBank/DDBJ whole genome shotgun (WGS) entry which is preliminary data.</text>
</comment>
<evidence type="ECO:0000259" key="1">
    <source>
        <dbReference type="Pfam" id="PF17667"/>
    </source>
</evidence>
<accession>A0A9W4D5Y2</accession>
<protein>
    <submittedName>
        <fullName evidence="2">BgTH12-05123</fullName>
    </submittedName>
</protein>
<organism evidence="2 3">
    <name type="scientific">Blumeria graminis f. sp. triticale</name>
    <dbReference type="NCBI Taxonomy" id="1689686"/>
    <lineage>
        <taxon>Eukaryota</taxon>
        <taxon>Fungi</taxon>
        <taxon>Dikarya</taxon>
        <taxon>Ascomycota</taxon>
        <taxon>Pezizomycotina</taxon>
        <taxon>Leotiomycetes</taxon>
        <taxon>Erysiphales</taxon>
        <taxon>Erysiphaceae</taxon>
        <taxon>Blumeria</taxon>
    </lineage>
</organism>
<feature type="domain" description="Fungal-type protein kinase" evidence="1">
    <location>
        <begin position="14"/>
        <end position="97"/>
    </location>
</feature>
<gene>
    <name evidence="2" type="ORF">BGTH12_LOCUS3890</name>
</gene>
<sequence length="117" mass="13259">MSKYLDHATDKNITPLNLTCGLHDAIQGHRSFYMKSKVFYRYISTNNITLIDLELNGNCCGVLVNLDLAISMSDETFPVDANIQIIMMEFIVLGYLETLNIQGVKKLFIHIDTICQV</sequence>
<dbReference type="Proteomes" id="UP000683417">
    <property type="component" value="Unassembled WGS sequence"/>
</dbReference>
<proteinExistence type="predicted"/>
<dbReference type="AlphaFoldDB" id="A0A9W4D5Y2"/>
<dbReference type="Pfam" id="PF17667">
    <property type="entry name" value="Pkinase_fungal"/>
    <property type="match status" value="1"/>
</dbReference>
<evidence type="ECO:0000313" key="3">
    <source>
        <dbReference type="Proteomes" id="UP000683417"/>
    </source>
</evidence>